<evidence type="ECO:0000313" key="9">
    <source>
        <dbReference type="EMBL" id="OZY85006.1"/>
    </source>
</evidence>
<comment type="subcellular location">
    <subcellularLocation>
        <location evidence="1">Cell membrane</location>
        <topology evidence="1">Multi-pass membrane protein</topology>
    </subcellularLocation>
</comment>
<keyword evidence="4 8" id="KW-0812">Transmembrane</keyword>
<name>A0A266Q5W7_9GAMM</name>
<dbReference type="GO" id="GO:0046872">
    <property type="term" value="F:metal ion binding"/>
    <property type="evidence" value="ECO:0007669"/>
    <property type="project" value="UniProtKB-KW"/>
</dbReference>
<accession>A0A266Q5W7</accession>
<dbReference type="GO" id="GO:0016780">
    <property type="term" value="F:phosphotransferase activity, for other substituted phosphate groups"/>
    <property type="evidence" value="ECO:0007669"/>
    <property type="project" value="InterPro"/>
</dbReference>
<reference evidence="10" key="1">
    <citation type="submission" date="2017-05" db="EMBL/GenBank/DDBJ databases">
        <authorList>
            <person name="Barney B.M."/>
        </authorList>
    </citation>
    <scope>NUCLEOTIDE SEQUENCE [LARGE SCALE GENOMIC DNA]</scope>
    <source>
        <strain evidence="10">PSBB022</strain>
    </source>
</reference>
<dbReference type="InterPro" id="IPR000715">
    <property type="entry name" value="Glycosyl_transferase_4"/>
</dbReference>
<feature type="transmembrane region" description="Helical" evidence="8">
    <location>
        <begin position="154"/>
        <end position="173"/>
    </location>
</feature>
<evidence type="ECO:0000256" key="4">
    <source>
        <dbReference type="ARBA" id="ARBA00022692"/>
    </source>
</evidence>
<dbReference type="GO" id="GO:0005886">
    <property type="term" value="C:plasma membrane"/>
    <property type="evidence" value="ECO:0007669"/>
    <property type="project" value="UniProtKB-SubCell"/>
</dbReference>
<feature type="transmembrane region" description="Helical" evidence="8">
    <location>
        <begin position="306"/>
        <end position="323"/>
    </location>
</feature>
<comment type="caution">
    <text evidence="9">The sequence shown here is derived from an EMBL/GenBank/DDBJ whole genome shotgun (WGS) entry which is preliminary data.</text>
</comment>
<feature type="transmembrane region" description="Helical" evidence="8">
    <location>
        <begin position="6"/>
        <end position="26"/>
    </location>
</feature>
<feature type="transmembrane region" description="Helical" evidence="8">
    <location>
        <begin position="124"/>
        <end position="142"/>
    </location>
</feature>
<feature type="transmembrane region" description="Helical" evidence="8">
    <location>
        <begin position="208"/>
        <end position="226"/>
    </location>
</feature>
<evidence type="ECO:0008006" key="11">
    <source>
        <dbReference type="Google" id="ProtNLM"/>
    </source>
</evidence>
<evidence type="ECO:0000256" key="5">
    <source>
        <dbReference type="ARBA" id="ARBA00022989"/>
    </source>
</evidence>
<feature type="transmembrane region" description="Helical" evidence="8">
    <location>
        <begin position="47"/>
        <end position="67"/>
    </location>
</feature>
<feature type="binding site" evidence="7">
    <location>
        <position position="146"/>
    </location>
    <ligand>
        <name>Mg(2+)</name>
        <dbReference type="ChEBI" id="CHEBI:18420"/>
    </ligand>
</feature>
<feature type="binding site" evidence="7">
    <location>
        <position position="207"/>
    </location>
    <ligand>
        <name>Mg(2+)</name>
        <dbReference type="ChEBI" id="CHEBI:18420"/>
    </ligand>
</feature>
<keyword evidence="6 8" id="KW-0472">Membrane</keyword>
<evidence type="ECO:0000256" key="2">
    <source>
        <dbReference type="ARBA" id="ARBA00022475"/>
    </source>
</evidence>
<evidence type="ECO:0000256" key="1">
    <source>
        <dbReference type="ARBA" id="ARBA00004651"/>
    </source>
</evidence>
<gene>
    <name evidence="9" type="ORF">CBP51_17780</name>
</gene>
<dbReference type="EMBL" id="NHNI01000002">
    <property type="protein sequence ID" value="OZY85006.1"/>
    <property type="molecule type" value="Genomic_DNA"/>
</dbReference>
<dbReference type="GO" id="GO:0044038">
    <property type="term" value="P:cell wall macromolecule biosynthetic process"/>
    <property type="evidence" value="ECO:0007669"/>
    <property type="project" value="TreeGrafter"/>
</dbReference>
<protein>
    <recommendedName>
        <fullName evidence="11">Glycosyl transferase</fullName>
    </recommendedName>
</protein>
<dbReference type="CDD" id="cd06854">
    <property type="entry name" value="GT_WbpL_WbcO_like"/>
    <property type="match status" value="1"/>
</dbReference>
<dbReference type="Pfam" id="PF00953">
    <property type="entry name" value="Glycos_transf_4"/>
    <property type="match status" value="1"/>
</dbReference>
<evidence type="ECO:0000256" key="8">
    <source>
        <dbReference type="SAM" id="Phobius"/>
    </source>
</evidence>
<dbReference type="RefSeq" id="WP_094985951.1">
    <property type="nucleotide sequence ID" value="NZ_NHNI01000002.1"/>
</dbReference>
<evidence type="ECO:0000256" key="7">
    <source>
        <dbReference type="PIRSR" id="PIRSR600715-1"/>
    </source>
</evidence>
<keyword evidence="7" id="KW-0479">Metal-binding</keyword>
<feature type="transmembrane region" description="Helical" evidence="8">
    <location>
        <begin position="232"/>
        <end position="251"/>
    </location>
</feature>
<organism evidence="9 10">
    <name type="scientific">Cellvibrio mixtus</name>
    <dbReference type="NCBI Taxonomy" id="39650"/>
    <lineage>
        <taxon>Bacteria</taxon>
        <taxon>Pseudomonadati</taxon>
        <taxon>Pseudomonadota</taxon>
        <taxon>Gammaproteobacteria</taxon>
        <taxon>Cellvibrionales</taxon>
        <taxon>Cellvibrionaceae</taxon>
        <taxon>Cellvibrio</taxon>
    </lineage>
</organism>
<proteinExistence type="predicted"/>
<dbReference type="PANTHER" id="PTHR22926">
    <property type="entry name" value="PHOSPHO-N-ACETYLMURAMOYL-PENTAPEPTIDE-TRANSFERASE"/>
    <property type="match status" value="1"/>
</dbReference>
<keyword evidence="7" id="KW-0460">Magnesium</keyword>
<dbReference type="Proteomes" id="UP000216101">
    <property type="component" value="Unassembled WGS sequence"/>
</dbReference>
<dbReference type="GO" id="GO:0071555">
    <property type="term" value="P:cell wall organization"/>
    <property type="evidence" value="ECO:0007669"/>
    <property type="project" value="TreeGrafter"/>
</dbReference>
<dbReference type="PANTHER" id="PTHR22926:SF3">
    <property type="entry name" value="UNDECAPRENYL-PHOSPHATE ALPHA-N-ACETYLGLUCOSAMINYL 1-PHOSPHATE TRANSFERASE"/>
    <property type="match status" value="1"/>
</dbReference>
<comment type="cofactor">
    <cofactor evidence="7">
        <name>Mg(2+)</name>
        <dbReference type="ChEBI" id="CHEBI:18420"/>
    </cofactor>
</comment>
<evidence type="ECO:0000313" key="10">
    <source>
        <dbReference type="Proteomes" id="UP000216101"/>
    </source>
</evidence>
<dbReference type="AlphaFoldDB" id="A0A266Q5W7"/>
<feature type="transmembrane region" description="Helical" evidence="8">
    <location>
        <begin position="73"/>
        <end position="90"/>
    </location>
</feature>
<feature type="transmembrane region" description="Helical" evidence="8">
    <location>
        <begin position="179"/>
        <end position="196"/>
    </location>
</feature>
<evidence type="ECO:0000256" key="6">
    <source>
        <dbReference type="ARBA" id="ARBA00023136"/>
    </source>
</evidence>
<keyword evidence="10" id="KW-1185">Reference proteome</keyword>
<evidence type="ECO:0000256" key="3">
    <source>
        <dbReference type="ARBA" id="ARBA00022679"/>
    </source>
</evidence>
<keyword evidence="2" id="KW-1003">Cell membrane</keyword>
<feature type="transmembrane region" description="Helical" evidence="8">
    <location>
        <begin position="102"/>
        <end position="118"/>
    </location>
</feature>
<keyword evidence="3" id="KW-0808">Transferase</keyword>
<keyword evidence="5 8" id="KW-1133">Transmembrane helix</keyword>
<dbReference type="GO" id="GO:0009103">
    <property type="term" value="P:lipopolysaccharide biosynthetic process"/>
    <property type="evidence" value="ECO:0007669"/>
    <property type="project" value="TreeGrafter"/>
</dbReference>
<feature type="transmembrane region" description="Helical" evidence="8">
    <location>
        <begin position="282"/>
        <end position="300"/>
    </location>
</feature>
<sequence>MELLIAYLLIPLILALGLSKLVIYWFGRRLLDIPNDRSSHTIPTPRGGGIAIVLATVLSLLITELSGMPQPPTLLYLIAPGLLMAAVGIADDLFTLNIRIRLIIQLAVACTITGVILHNTTHPILIAATLGAISILGIVWLTNLYNFMDGINGLAALQTVFVCGSMSLIFFLKAKHPETLLLMLTLSSASLGFLYWNFPRAKLFMGDAGSLFIGITLATLMVWTAYNDMTTACIWLIILTSFIVDASYTLLTRLTTGQKFYLPHRSHFYQKIAQKLNSHTKATLLIMCFNLAWLLPLAIATQLDKINEFAALILAYIPALYGAHKIKAGKAE</sequence>